<dbReference type="Gene3D" id="2.115.10.20">
    <property type="entry name" value="Glycosyl hydrolase domain, family 43"/>
    <property type="match status" value="1"/>
</dbReference>
<comment type="caution">
    <text evidence="3">The sequence shown here is derived from an EMBL/GenBank/DDBJ whole genome shotgun (WGS) entry which is preliminary data.</text>
</comment>
<keyword evidence="3" id="KW-0326">Glycosidase</keyword>
<keyword evidence="2" id="KW-0808">Transferase</keyword>
<dbReference type="Pfam" id="PF04041">
    <property type="entry name" value="Glyco_hydro_130"/>
    <property type="match status" value="1"/>
</dbReference>
<keyword evidence="3" id="KW-0378">Hydrolase</keyword>
<evidence type="ECO:0000313" key="4">
    <source>
        <dbReference type="Proteomes" id="UP000600363"/>
    </source>
</evidence>
<dbReference type="Proteomes" id="UP000600363">
    <property type="component" value="Unassembled WGS sequence"/>
</dbReference>
<dbReference type="InterPro" id="IPR023296">
    <property type="entry name" value="Glyco_hydro_beta-prop_sf"/>
</dbReference>
<protein>
    <submittedName>
        <fullName evidence="3">Glycosidase</fullName>
    </submittedName>
</protein>
<accession>A0A832VNA1</accession>
<evidence type="ECO:0000256" key="1">
    <source>
        <dbReference type="ARBA" id="ARBA00022676"/>
    </source>
</evidence>
<evidence type="ECO:0000256" key="2">
    <source>
        <dbReference type="ARBA" id="ARBA00022679"/>
    </source>
</evidence>
<name>A0A832VNA1_9EURY</name>
<dbReference type="SUPFAM" id="SSF75005">
    <property type="entry name" value="Arabinanase/levansucrase/invertase"/>
    <property type="match status" value="1"/>
</dbReference>
<dbReference type="EMBL" id="DUIH01000021">
    <property type="protein sequence ID" value="HIH70126.1"/>
    <property type="molecule type" value="Genomic_DNA"/>
</dbReference>
<proteinExistence type="predicted"/>
<reference evidence="3" key="1">
    <citation type="journal article" date="2020" name="bioRxiv">
        <title>A rank-normalized archaeal taxonomy based on genome phylogeny resolves widespread incomplete and uneven classifications.</title>
        <authorList>
            <person name="Rinke C."/>
            <person name="Chuvochina M."/>
            <person name="Mussig A.J."/>
            <person name="Chaumeil P.-A."/>
            <person name="Waite D.W."/>
            <person name="Whitman W.B."/>
            <person name="Parks D.H."/>
            <person name="Hugenholtz P."/>
        </authorList>
    </citation>
    <scope>NUCLEOTIDE SEQUENCE</scope>
    <source>
        <strain evidence="3">UBA12518</strain>
    </source>
</reference>
<keyword evidence="1" id="KW-0328">Glycosyltransferase</keyword>
<dbReference type="AlphaFoldDB" id="A0A832VNA1"/>
<dbReference type="GO" id="GO:0016757">
    <property type="term" value="F:glycosyltransferase activity"/>
    <property type="evidence" value="ECO:0007669"/>
    <property type="project" value="UniProtKB-KW"/>
</dbReference>
<dbReference type="PANTHER" id="PTHR34106">
    <property type="entry name" value="GLYCOSIDASE"/>
    <property type="match status" value="1"/>
</dbReference>
<organism evidence="3 4">
    <name type="scientific">Methermicoccus shengliensis</name>
    <dbReference type="NCBI Taxonomy" id="660064"/>
    <lineage>
        <taxon>Archaea</taxon>
        <taxon>Methanobacteriati</taxon>
        <taxon>Methanobacteriota</taxon>
        <taxon>Stenosarchaea group</taxon>
        <taxon>Methanomicrobia</taxon>
        <taxon>Methanosarcinales</taxon>
        <taxon>Methermicoccaceae</taxon>
        <taxon>Methermicoccus</taxon>
    </lineage>
</organism>
<gene>
    <name evidence="3" type="ORF">HA299_05905</name>
</gene>
<dbReference type="GO" id="GO:0016798">
    <property type="term" value="F:hydrolase activity, acting on glycosyl bonds"/>
    <property type="evidence" value="ECO:0007669"/>
    <property type="project" value="UniProtKB-KW"/>
</dbReference>
<dbReference type="RefSeq" id="WP_276624586.1">
    <property type="nucleotide sequence ID" value="NZ_DUIH01000021.1"/>
</dbReference>
<dbReference type="PANTHER" id="PTHR34106:SF5">
    <property type="entry name" value="GLYCOSIDASE"/>
    <property type="match status" value="1"/>
</dbReference>
<evidence type="ECO:0000313" key="3">
    <source>
        <dbReference type="EMBL" id="HIH70126.1"/>
    </source>
</evidence>
<sequence>MFRPMCNSDMVSAIREKKTVDIVRRKTVITAKRVHIKGFPSDPVSIFNASMVVDGDEIKIYGRTVLGYFTYASAVAEIGMNLEDIYCYCHEHYAAEIVVYPDNKFDIWGVEDPRVYEIDGKMYMTYCGRTVNYFDSHVRMERTLPVTAVRERDGWKKLCVFRMPPELRNFEVSDKDAFLVETKGGLKLFHRPHVKNQTEEKFCLAISDVESLPDGFSDISVQNTVLVMEPAEFEEKIGWGTPPVKVGGEYLLLLHAVDSETKSYKVFAVLMDDENITAITPHYIMEPKENYEIYGDRPFVVFPCGAQLVDDALLISYGAADSAVGIGEIDVSELVSLLDSNRIE</sequence>
<dbReference type="InterPro" id="IPR007184">
    <property type="entry name" value="Mannoside_phosphorylase"/>
</dbReference>